<dbReference type="SUPFAM" id="SSF52047">
    <property type="entry name" value="RNI-like"/>
    <property type="match status" value="1"/>
</dbReference>
<sequence length="240" mass="26641">MDRHDLVHTLEAALIPYWLLKICNRVSRSEFLPNLARIEVAFLGAGNAEILEVLLFPSLKSLTIHGTLGEESDGENHAIIVSLIEQLPNSCPNLTDLRLPFQEHCAAAMASCLKRLPSLHTVHLPRVGRDAALFDAFKTLEILDLEIGEGTLSQPNKEEVQRKHDVRWLLAKATPTVLHPGDFSRLRVLSMDTTVEFATSFLKSCTPSLTSFEIKCIWSNIEQVQDLLGQLTTLAKPGGE</sequence>
<dbReference type="Gene3D" id="3.80.10.10">
    <property type="entry name" value="Ribonuclease Inhibitor"/>
    <property type="match status" value="1"/>
</dbReference>
<evidence type="ECO:0008006" key="3">
    <source>
        <dbReference type="Google" id="ProtNLM"/>
    </source>
</evidence>
<evidence type="ECO:0000313" key="1">
    <source>
        <dbReference type="EMBL" id="EJT99831.1"/>
    </source>
</evidence>
<dbReference type="GeneID" id="63683912"/>
<dbReference type="Proteomes" id="UP000030653">
    <property type="component" value="Unassembled WGS sequence"/>
</dbReference>
<name>M5G1R9_DACPD</name>
<keyword evidence="2" id="KW-1185">Reference proteome</keyword>
<evidence type="ECO:0000313" key="2">
    <source>
        <dbReference type="Proteomes" id="UP000030653"/>
    </source>
</evidence>
<gene>
    <name evidence="1" type="ORF">DACRYDRAFT_109255</name>
</gene>
<protein>
    <recommendedName>
        <fullName evidence="3">F-box domain-containing protein</fullName>
    </recommendedName>
</protein>
<dbReference type="InterPro" id="IPR032675">
    <property type="entry name" value="LRR_dom_sf"/>
</dbReference>
<dbReference type="RefSeq" id="XP_040626729.1">
    <property type="nucleotide sequence ID" value="XM_040768850.1"/>
</dbReference>
<dbReference type="AlphaFoldDB" id="M5G1R9"/>
<dbReference type="HOGENOM" id="CLU_1156350_0_0_1"/>
<dbReference type="EMBL" id="JH795868">
    <property type="protein sequence ID" value="EJT99831.1"/>
    <property type="molecule type" value="Genomic_DNA"/>
</dbReference>
<organism evidence="1 2">
    <name type="scientific">Dacryopinax primogenitus (strain DJM 731)</name>
    <name type="common">Brown rot fungus</name>
    <dbReference type="NCBI Taxonomy" id="1858805"/>
    <lineage>
        <taxon>Eukaryota</taxon>
        <taxon>Fungi</taxon>
        <taxon>Dikarya</taxon>
        <taxon>Basidiomycota</taxon>
        <taxon>Agaricomycotina</taxon>
        <taxon>Dacrymycetes</taxon>
        <taxon>Dacrymycetales</taxon>
        <taxon>Dacrymycetaceae</taxon>
        <taxon>Dacryopinax</taxon>
    </lineage>
</organism>
<reference evidence="1 2" key="1">
    <citation type="journal article" date="2012" name="Science">
        <title>The Paleozoic origin of enzymatic lignin decomposition reconstructed from 31 fungal genomes.</title>
        <authorList>
            <person name="Floudas D."/>
            <person name="Binder M."/>
            <person name="Riley R."/>
            <person name="Barry K."/>
            <person name="Blanchette R.A."/>
            <person name="Henrissat B."/>
            <person name="Martinez A.T."/>
            <person name="Otillar R."/>
            <person name="Spatafora J.W."/>
            <person name="Yadav J.S."/>
            <person name="Aerts A."/>
            <person name="Benoit I."/>
            <person name="Boyd A."/>
            <person name="Carlson A."/>
            <person name="Copeland A."/>
            <person name="Coutinho P.M."/>
            <person name="de Vries R.P."/>
            <person name="Ferreira P."/>
            <person name="Findley K."/>
            <person name="Foster B."/>
            <person name="Gaskell J."/>
            <person name="Glotzer D."/>
            <person name="Gorecki P."/>
            <person name="Heitman J."/>
            <person name="Hesse C."/>
            <person name="Hori C."/>
            <person name="Igarashi K."/>
            <person name="Jurgens J.A."/>
            <person name="Kallen N."/>
            <person name="Kersten P."/>
            <person name="Kohler A."/>
            <person name="Kuees U."/>
            <person name="Kumar T.K.A."/>
            <person name="Kuo A."/>
            <person name="LaButti K."/>
            <person name="Larrondo L.F."/>
            <person name="Lindquist E."/>
            <person name="Ling A."/>
            <person name="Lombard V."/>
            <person name="Lucas S."/>
            <person name="Lundell T."/>
            <person name="Martin R."/>
            <person name="McLaughlin D.J."/>
            <person name="Morgenstern I."/>
            <person name="Morin E."/>
            <person name="Murat C."/>
            <person name="Nagy L.G."/>
            <person name="Nolan M."/>
            <person name="Ohm R.A."/>
            <person name="Patyshakuliyeva A."/>
            <person name="Rokas A."/>
            <person name="Ruiz-Duenas F.J."/>
            <person name="Sabat G."/>
            <person name="Salamov A."/>
            <person name="Samejima M."/>
            <person name="Schmutz J."/>
            <person name="Slot J.C."/>
            <person name="St John F."/>
            <person name="Stenlid J."/>
            <person name="Sun H."/>
            <person name="Sun S."/>
            <person name="Syed K."/>
            <person name="Tsang A."/>
            <person name="Wiebenga A."/>
            <person name="Young D."/>
            <person name="Pisabarro A."/>
            <person name="Eastwood D.C."/>
            <person name="Martin F."/>
            <person name="Cullen D."/>
            <person name="Grigoriev I.V."/>
            <person name="Hibbett D.S."/>
        </authorList>
    </citation>
    <scope>NUCLEOTIDE SEQUENCE [LARGE SCALE GENOMIC DNA]</scope>
    <source>
        <strain evidence="1 2">DJM-731 SS1</strain>
    </source>
</reference>
<proteinExistence type="predicted"/>
<accession>M5G1R9</accession>